<dbReference type="InterPro" id="IPR001962">
    <property type="entry name" value="Asn_synthase"/>
</dbReference>
<accession>A0A2H4IAU4</accession>
<dbReference type="Proteomes" id="UP000240568">
    <property type="component" value="Segment"/>
</dbReference>
<proteinExistence type="predicted"/>
<keyword evidence="3" id="KW-1185">Reference proteome</keyword>
<evidence type="ECO:0000313" key="3">
    <source>
        <dbReference type="Proteomes" id="UP000240568"/>
    </source>
</evidence>
<evidence type="ECO:0000259" key="1">
    <source>
        <dbReference type="Pfam" id="PF00733"/>
    </source>
</evidence>
<feature type="domain" description="Asparagine synthetase" evidence="1">
    <location>
        <begin position="41"/>
        <end position="159"/>
    </location>
</feature>
<name>A0A2H4IAU4_9CAUD</name>
<organism evidence="2 3">
    <name type="scientific">Erwinia phage vB_EamM_Y3</name>
    <dbReference type="NCBI Taxonomy" id="1983553"/>
    <lineage>
        <taxon>Viruses</taxon>
        <taxon>Duplodnaviria</taxon>
        <taxon>Heunggongvirae</taxon>
        <taxon>Uroviricota</taxon>
        <taxon>Caudoviricetes</taxon>
        <taxon>Sasquatchvirus</taxon>
        <taxon>Sasquatchvirus Y3</taxon>
    </lineage>
</organism>
<dbReference type="Pfam" id="PF00733">
    <property type="entry name" value="Asn_synthase"/>
    <property type="match status" value="1"/>
</dbReference>
<gene>
    <name evidence="2" type="ORF">Y3_018</name>
</gene>
<dbReference type="GO" id="GO:0006529">
    <property type="term" value="P:asparagine biosynthetic process"/>
    <property type="evidence" value="ECO:0007669"/>
    <property type="project" value="InterPro"/>
</dbReference>
<dbReference type="Gene3D" id="3.40.50.620">
    <property type="entry name" value="HUPs"/>
    <property type="match status" value="1"/>
</dbReference>
<dbReference type="EMBL" id="KY984068">
    <property type="protein sequence ID" value="ARW58658.1"/>
    <property type="molecule type" value="Genomic_DNA"/>
</dbReference>
<dbReference type="SUPFAM" id="SSF52402">
    <property type="entry name" value="Adenine nucleotide alpha hydrolases-like"/>
    <property type="match status" value="1"/>
</dbReference>
<evidence type="ECO:0000313" key="2">
    <source>
        <dbReference type="EMBL" id="ARW58658.1"/>
    </source>
</evidence>
<dbReference type="GO" id="GO:0004066">
    <property type="term" value="F:asparagine synthase (glutamine-hydrolyzing) activity"/>
    <property type="evidence" value="ECO:0007669"/>
    <property type="project" value="InterPro"/>
</dbReference>
<sequence>MSSTAAIREKVRSALFASHNKPVDMRQALMDTLSWIPKEDQVTVFMSGGIDSHACLFACIDLGLKVNVLSFTLDSHESSDFKAARHAAEVFDLDFTPIVLPTNEAHLKSWVRFAVHKLGLTNKSEIECSWPLYTAIRHLEGKTKHIVLGLGGDSYFLMAKSASMHCKDLVLEQRRKATRRVLSQNVLVKREAFARGIYAHLPYFEFGRTYAELQMETDFKKINSPQKSFYNQAFPEYRKRCKVRGHQNFQLGDTNISGIFSDVLLKSDWNTRNLKAIVGVYNDVASGICK</sequence>
<protein>
    <submittedName>
        <fullName evidence="2">Asparagine synthase</fullName>
    </submittedName>
</protein>
<reference evidence="2 3" key="1">
    <citation type="submission" date="2017-04" db="EMBL/GenBank/DDBJ databases">
        <authorList>
            <person name="Afonso C.L."/>
            <person name="Miller P.J."/>
            <person name="Scott M.A."/>
            <person name="Spackman E."/>
            <person name="Goraichik I."/>
            <person name="Dimitrov K.M."/>
            <person name="Suarez D.L."/>
            <person name="Swayne D.E."/>
        </authorList>
    </citation>
    <scope>NUCLEOTIDE SEQUENCE [LARGE SCALE GENOMIC DNA]</scope>
</reference>
<dbReference type="InterPro" id="IPR014729">
    <property type="entry name" value="Rossmann-like_a/b/a_fold"/>
</dbReference>